<gene>
    <name evidence="1" type="ORF">J2853_006661</name>
</gene>
<protein>
    <submittedName>
        <fullName evidence="1">Uncharacterized protein</fullName>
    </submittedName>
</protein>
<sequence length="192" mass="20750">MSGTTAADYVWFNEQYGDTLAVSGFCVTFVKDLTPVEALNQIGVVIEEGADPDDIDGFDEYPIVASAAAGGTILVEQGGYSCSLDDVANRLSRGTVTATVFRNVNFDQAFIQSENGSVVLTFDSDMPYDRSCHSDRMLSHMRDLGMPLEESDAPDPNYILTAFALAERATGVRLLPAHIDKPTLLGTTEHLC</sequence>
<name>A0ABT9QL29_9ACTN</name>
<reference evidence="1 2" key="1">
    <citation type="submission" date="2023-07" db="EMBL/GenBank/DDBJ databases">
        <title>Sequencing the genomes of 1000 actinobacteria strains.</title>
        <authorList>
            <person name="Klenk H.-P."/>
        </authorList>
    </citation>
    <scope>NUCLEOTIDE SEQUENCE [LARGE SCALE GENOMIC DNA]</scope>
    <source>
        <strain evidence="1 2">DSM 46740</strain>
    </source>
</reference>
<organism evidence="1 2">
    <name type="scientific">Streptosporangium lutulentum</name>
    <dbReference type="NCBI Taxonomy" id="1461250"/>
    <lineage>
        <taxon>Bacteria</taxon>
        <taxon>Bacillati</taxon>
        <taxon>Actinomycetota</taxon>
        <taxon>Actinomycetes</taxon>
        <taxon>Streptosporangiales</taxon>
        <taxon>Streptosporangiaceae</taxon>
        <taxon>Streptosporangium</taxon>
    </lineage>
</organism>
<dbReference type="Pfam" id="PF20062">
    <property type="entry name" value="DUF6461"/>
    <property type="match status" value="1"/>
</dbReference>
<proteinExistence type="predicted"/>
<dbReference type="Proteomes" id="UP001225356">
    <property type="component" value="Unassembled WGS sequence"/>
</dbReference>
<dbReference type="EMBL" id="JAUSQU010000001">
    <property type="protein sequence ID" value="MDP9847450.1"/>
    <property type="molecule type" value="Genomic_DNA"/>
</dbReference>
<accession>A0ABT9QL29</accession>
<evidence type="ECO:0000313" key="2">
    <source>
        <dbReference type="Proteomes" id="UP001225356"/>
    </source>
</evidence>
<dbReference type="InterPro" id="IPR045592">
    <property type="entry name" value="DUF6461"/>
</dbReference>
<comment type="caution">
    <text evidence="1">The sequence shown here is derived from an EMBL/GenBank/DDBJ whole genome shotgun (WGS) entry which is preliminary data.</text>
</comment>
<keyword evidence="2" id="KW-1185">Reference proteome</keyword>
<dbReference type="RefSeq" id="WP_307564539.1">
    <property type="nucleotide sequence ID" value="NZ_JAUSQU010000001.1"/>
</dbReference>
<evidence type="ECO:0000313" key="1">
    <source>
        <dbReference type="EMBL" id="MDP9847450.1"/>
    </source>
</evidence>